<feature type="transmembrane region" description="Helical" evidence="1">
    <location>
        <begin position="12"/>
        <end position="30"/>
    </location>
</feature>
<dbReference type="STRING" id="1742359.GCA_001439625_01196"/>
<evidence type="ECO:0000256" key="1">
    <source>
        <dbReference type="SAM" id="Phobius"/>
    </source>
</evidence>
<proteinExistence type="predicted"/>
<keyword evidence="1" id="KW-0812">Transmembrane</keyword>
<gene>
    <name evidence="2" type="ORF">FSZ17_02030</name>
</gene>
<keyword evidence="1" id="KW-0472">Membrane</keyword>
<dbReference type="Proteomes" id="UP000321555">
    <property type="component" value="Chromosome"/>
</dbReference>
<dbReference type="AlphaFoldDB" id="A0A5B8Z4D0"/>
<keyword evidence="1" id="KW-1133">Transmembrane helix</keyword>
<protein>
    <submittedName>
        <fullName evidence="2">DUF2568 domain-containing protein</fullName>
    </submittedName>
</protein>
<keyword evidence="3" id="KW-1185">Reference proteome</keyword>
<dbReference type="InterPro" id="IPR021214">
    <property type="entry name" value="DUF2568"/>
</dbReference>
<organism evidence="2 3">
    <name type="scientific">Cytobacillus dafuensis</name>
    <name type="common">Bacillus dafuensis</name>
    <dbReference type="NCBI Taxonomy" id="1742359"/>
    <lineage>
        <taxon>Bacteria</taxon>
        <taxon>Bacillati</taxon>
        <taxon>Bacillota</taxon>
        <taxon>Bacilli</taxon>
        <taxon>Bacillales</taxon>
        <taxon>Bacillaceae</taxon>
        <taxon>Cytobacillus</taxon>
    </lineage>
</organism>
<dbReference type="OrthoDB" id="4557830at2"/>
<feature type="transmembrane region" description="Helical" evidence="1">
    <location>
        <begin position="37"/>
        <end position="57"/>
    </location>
</feature>
<name>A0A5B8Z4D0_CYTDA</name>
<dbReference type="Pfam" id="PF10823">
    <property type="entry name" value="DUF2568"/>
    <property type="match status" value="1"/>
</dbReference>
<evidence type="ECO:0000313" key="3">
    <source>
        <dbReference type="Proteomes" id="UP000321555"/>
    </source>
</evidence>
<reference evidence="3" key="1">
    <citation type="submission" date="2019-08" db="EMBL/GenBank/DDBJ databases">
        <authorList>
            <person name="Zheng X."/>
        </authorList>
    </citation>
    <scope>NUCLEOTIDE SEQUENCE [LARGE SCALE GENOMIC DNA]</scope>
    <source>
        <strain evidence="3">FJAT-25496</strain>
    </source>
</reference>
<evidence type="ECO:0000313" key="2">
    <source>
        <dbReference type="EMBL" id="QED46176.1"/>
    </source>
</evidence>
<feature type="transmembrane region" description="Helical" evidence="1">
    <location>
        <begin position="94"/>
        <end position="112"/>
    </location>
</feature>
<dbReference type="EMBL" id="CP042593">
    <property type="protein sequence ID" value="QED46176.1"/>
    <property type="molecule type" value="Genomic_DNA"/>
</dbReference>
<accession>A0A5B8Z4D0</accession>
<dbReference type="KEGG" id="bda:FSZ17_02030"/>
<sequence length="114" mass="12854">MLLSSFKLANLGLRFMLELCALTVYGYWGFKIGGPMVMKWILAFLIPFVIATIWGIFGSPKASIQLSGSAHFLLEIFIFLTPVVLLLSQGKVKLAWIYGIIVVINKILLYVWEQ</sequence>
<feature type="transmembrane region" description="Helical" evidence="1">
    <location>
        <begin position="69"/>
        <end position="87"/>
    </location>
</feature>